<comment type="caution">
    <text evidence="3">The sequence shown here is derived from an EMBL/GenBank/DDBJ whole genome shotgun (WGS) entry which is preliminary data.</text>
</comment>
<gene>
    <name evidence="3" type="ORF">C0039_16110</name>
</gene>
<protein>
    <submittedName>
        <fullName evidence="3">Uncharacterized protein</fullName>
    </submittedName>
</protein>
<feature type="chain" id="PRO_5014775671" evidence="2">
    <location>
        <begin position="27"/>
        <end position="248"/>
    </location>
</feature>
<evidence type="ECO:0000256" key="1">
    <source>
        <dbReference type="SAM" id="MobiDB-lite"/>
    </source>
</evidence>
<evidence type="ECO:0000313" key="3">
    <source>
        <dbReference type="EMBL" id="PLW67719.1"/>
    </source>
</evidence>
<name>A0A2N5WZQ0_9GAMM</name>
<evidence type="ECO:0000313" key="4">
    <source>
        <dbReference type="Proteomes" id="UP000235005"/>
    </source>
</evidence>
<evidence type="ECO:0000256" key="2">
    <source>
        <dbReference type="SAM" id="SignalP"/>
    </source>
</evidence>
<feature type="compositionally biased region" description="Acidic residues" evidence="1">
    <location>
        <begin position="235"/>
        <end position="248"/>
    </location>
</feature>
<feature type="region of interest" description="Disordered" evidence="1">
    <location>
        <begin position="211"/>
        <end position="248"/>
    </location>
</feature>
<dbReference type="EMBL" id="PKUS01000025">
    <property type="protein sequence ID" value="PLW67719.1"/>
    <property type="molecule type" value="Genomic_DNA"/>
</dbReference>
<reference evidence="3 4" key="1">
    <citation type="submission" date="2018-01" db="EMBL/GenBank/DDBJ databases">
        <title>The draft genome sequence of Halioglobus lutimaris HF004.</title>
        <authorList>
            <person name="Du Z.-J."/>
            <person name="Shi M.-J."/>
        </authorList>
    </citation>
    <scope>NUCLEOTIDE SEQUENCE [LARGE SCALE GENOMIC DNA]</scope>
    <source>
        <strain evidence="3 4">HF004</strain>
    </source>
</reference>
<dbReference type="Proteomes" id="UP000235005">
    <property type="component" value="Unassembled WGS sequence"/>
</dbReference>
<keyword evidence="4" id="KW-1185">Reference proteome</keyword>
<proteinExistence type="predicted"/>
<keyword evidence="2" id="KW-0732">Signal</keyword>
<feature type="signal peptide" evidence="2">
    <location>
        <begin position="1"/>
        <end position="26"/>
    </location>
</feature>
<accession>A0A2N5WZQ0</accession>
<sequence length="248" mass="25967">MPEAIMRSLPTALLLVLGLASATSLAAPTAQIKGGQSSIIPSAEVIDALGGCVLERVKPGTVKPDDDRLRFPVAGGALDLEGLVGEIDHKGGINLSCFEQAKVVSLQNFRVETVRNDVLVEPVDGSSEAETATVITALAGVDGNLTGRIDLFVPAGADLEVIVAGSRVQLRKANLMLTEEAATFLTEELGIATLVEGMVFGESFTRLNLRLEKENDSGEKSNNGKAKGKNKDPNDADADEEEDVGNGD</sequence>
<dbReference type="AlphaFoldDB" id="A0A2N5WZQ0"/>
<organism evidence="3 4">
    <name type="scientific">Pseudohalioglobus lutimaris</name>
    <dbReference type="NCBI Taxonomy" id="1737061"/>
    <lineage>
        <taxon>Bacteria</taxon>
        <taxon>Pseudomonadati</taxon>
        <taxon>Pseudomonadota</taxon>
        <taxon>Gammaproteobacteria</taxon>
        <taxon>Cellvibrionales</taxon>
        <taxon>Halieaceae</taxon>
        <taxon>Pseudohalioglobus</taxon>
    </lineage>
</organism>